<name>H2Z8M7_CIOSA</name>
<dbReference type="Gene3D" id="1.20.1250.20">
    <property type="entry name" value="MFS general substrate transporter like domains"/>
    <property type="match status" value="1"/>
</dbReference>
<dbReference type="PANTHER" id="PTHR24064">
    <property type="entry name" value="SOLUTE CARRIER FAMILY 22 MEMBER"/>
    <property type="match status" value="1"/>
</dbReference>
<evidence type="ECO:0000256" key="3">
    <source>
        <dbReference type="ARBA" id="ARBA00022989"/>
    </source>
</evidence>
<protein>
    <recommendedName>
        <fullName evidence="6">Major facilitator superfamily (MFS) profile domain-containing protein</fullName>
    </recommendedName>
</protein>
<keyword evidence="8" id="KW-1185">Reference proteome</keyword>
<feature type="transmembrane region" description="Helical" evidence="5">
    <location>
        <begin position="177"/>
        <end position="194"/>
    </location>
</feature>
<evidence type="ECO:0000256" key="2">
    <source>
        <dbReference type="ARBA" id="ARBA00022692"/>
    </source>
</evidence>
<proteinExistence type="predicted"/>
<reference evidence="7" key="2">
    <citation type="submission" date="2025-08" db="UniProtKB">
        <authorList>
            <consortium name="Ensembl"/>
        </authorList>
    </citation>
    <scope>IDENTIFICATION</scope>
</reference>
<dbReference type="Pfam" id="PF00083">
    <property type="entry name" value="Sugar_tr"/>
    <property type="match status" value="1"/>
</dbReference>
<evidence type="ECO:0000256" key="1">
    <source>
        <dbReference type="ARBA" id="ARBA00004141"/>
    </source>
</evidence>
<dbReference type="GO" id="GO:0022857">
    <property type="term" value="F:transmembrane transporter activity"/>
    <property type="evidence" value="ECO:0007669"/>
    <property type="project" value="InterPro"/>
</dbReference>
<reference evidence="7" key="3">
    <citation type="submission" date="2025-09" db="UniProtKB">
        <authorList>
            <consortium name="Ensembl"/>
        </authorList>
    </citation>
    <scope>IDENTIFICATION</scope>
</reference>
<organism evidence="7 8">
    <name type="scientific">Ciona savignyi</name>
    <name type="common">Pacific transparent sea squirt</name>
    <dbReference type="NCBI Taxonomy" id="51511"/>
    <lineage>
        <taxon>Eukaryota</taxon>
        <taxon>Metazoa</taxon>
        <taxon>Chordata</taxon>
        <taxon>Tunicata</taxon>
        <taxon>Ascidiacea</taxon>
        <taxon>Phlebobranchia</taxon>
        <taxon>Cionidae</taxon>
        <taxon>Ciona</taxon>
    </lineage>
</organism>
<dbReference type="GO" id="GO:0016020">
    <property type="term" value="C:membrane"/>
    <property type="evidence" value="ECO:0007669"/>
    <property type="project" value="UniProtKB-SubCell"/>
</dbReference>
<dbReference type="PROSITE" id="PS00216">
    <property type="entry name" value="SUGAR_TRANSPORT_1"/>
    <property type="match status" value="1"/>
</dbReference>
<dbReference type="GeneTree" id="ENSGT00940000167022"/>
<dbReference type="SUPFAM" id="SSF103473">
    <property type="entry name" value="MFS general substrate transporter"/>
    <property type="match status" value="1"/>
</dbReference>
<dbReference type="AlphaFoldDB" id="H2Z8M7"/>
<comment type="subcellular location">
    <subcellularLocation>
        <location evidence="1">Membrane</location>
        <topology evidence="1">Multi-pass membrane protein</topology>
    </subcellularLocation>
</comment>
<evidence type="ECO:0000313" key="8">
    <source>
        <dbReference type="Proteomes" id="UP000007875"/>
    </source>
</evidence>
<dbReference type="PROSITE" id="PS50850">
    <property type="entry name" value="MFS"/>
    <property type="match status" value="1"/>
</dbReference>
<keyword evidence="2 5" id="KW-0812">Transmembrane</keyword>
<dbReference type="Ensembl" id="ENSCSAVT00000014099.1">
    <property type="protein sequence ID" value="ENSCSAVP00000013939.1"/>
    <property type="gene ID" value="ENSCSAVG00000008175.1"/>
</dbReference>
<dbReference type="Proteomes" id="UP000007875">
    <property type="component" value="Unassembled WGS sequence"/>
</dbReference>
<evidence type="ECO:0000256" key="4">
    <source>
        <dbReference type="ARBA" id="ARBA00023136"/>
    </source>
</evidence>
<feature type="transmembrane region" description="Helical" evidence="5">
    <location>
        <begin position="149"/>
        <end position="168"/>
    </location>
</feature>
<keyword evidence="4 5" id="KW-0472">Membrane</keyword>
<evidence type="ECO:0000256" key="5">
    <source>
        <dbReference type="SAM" id="Phobius"/>
    </source>
</evidence>
<evidence type="ECO:0000313" key="7">
    <source>
        <dbReference type="Ensembl" id="ENSCSAVP00000013939.1"/>
    </source>
</evidence>
<dbReference type="InterPro" id="IPR036259">
    <property type="entry name" value="MFS_trans_sf"/>
</dbReference>
<dbReference type="InterPro" id="IPR005829">
    <property type="entry name" value="Sugar_transporter_CS"/>
</dbReference>
<dbReference type="InterPro" id="IPR005828">
    <property type="entry name" value="MFS_sugar_transport-like"/>
</dbReference>
<feature type="domain" description="Major facilitator superfamily (MFS) profile" evidence="6">
    <location>
        <begin position="23"/>
        <end position="245"/>
    </location>
</feature>
<dbReference type="HOGENOM" id="CLU_1135676_0_0_1"/>
<reference evidence="8" key="1">
    <citation type="submission" date="2003-08" db="EMBL/GenBank/DDBJ databases">
        <authorList>
            <person name="Birren B."/>
            <person name="Nusbaum C."/>
            <person name="Abebe A."/>
            <person name="Abouelleil A."/>
            <person name="Adekoya E."/>
            <person name="Ait-zahra M."/>
            <person name="Allen N."/>
            <person name="Allen T."/>
            <person name="An P."/>
            <person name="Anderson M."/>
            <person name="Anderson S."/>
            <person name="Arachchi H."/>
            <person name="Armbruster J."/>
            <person name="Bachantsang P."/>
            <person name="Baldwin J."/>
            <person name="Barry A."/>
            <person name="Bayul T."/>
            <person name="Blitshsteyn B."/>
            <person name="Bloom T."/>
            <person name="Blye J."/>
            <person name="Boguslavskiy L."/>
            <person name="Borowsky M."/>
            <person name="Boukhgalter B."/>
            <person name="Brunache A."/>
            <person name="Butler J."/>
            <person name="Calixte N."/>
            <person name="Calvo S."/>
            <person name="Camarata J."/>
            <person name="Campo K."/>
            <person name="Chang J."/>
            <person name="Cheshatsang Y."/>
            <person name="Citroen M."/>
            <person name="Collymore A."/>
            <person name="Considine T."/>
            <person name="Cook A."/>
            <person name="Cooke P."/>
            <person name="Corum B."/>
            <person name="Cuomo C."/>
            <person name="David R."/>
            <person name="Dawoe T."/>
            <person name="Degray S."/>
            <person name="Dodge S."/>
            <person name="Dooley K."/>
            <person name="Dorje P."/>
            <person name="Dorjee K."/>
            <person name="Dorris L."/>
            <person name="Duffey N."/>
            <person name="Dupes A."/>
            <person name="Elkins T."/>
            <person name="Engels R."/>
            <person name="Erickson J."/>
            <person name="Farina A."/>
            <person name="Faro S."/>
            <person name="Ferreira P."/>
            <person name="Fischer H."/>
            <person name="Fitzgerald M."/>
            <person name="Foley K."/>
            <person name="Gage D."/>
            <person name="Galagan J."/>
            <person name="Gearin G."/>
            <person name="Gnerre S."/>
            <person name="Gnirke A."/>
            <person name="Goyette A."/>
            <person name="Graham J."/>
            <person name="Grandbois E."/>
            <person name="Gyaltsen K."/>
            <person name="Hafez N."/>
            <person name="Hagopian D."/>
            <person name="Hagos B."/>
            <person name="Hall J."/>
            <person name="Hatcher B."/>
            <person name="Heller A."/>
            <person name="Higgins H."/>
            <person name="Honan T."/>
            <person name="Horn A."/>
            <person name="Houde N."/>
            <person name="Hughes L."/>
            <person name="Hulme W."/>
            <person name="Husby E."/>
            <person name="Iliev I."/>
            <person name="Jaffe D."/>
            <person name="Jones C."/>
            <person name="Kamal M."/>
            <person name="Kamat A."/>
            <person name="Kamvysselis M."/>
            <person name="Karlsson E."/>
            <person name="Kells C."/>
            <person name="Kieu A."/>
            <person name="Kisner P."/>
            <person name="Kodira C."/>
            <person name="Kulbokas E."/>
            <person name="Labutti K."/>
            <person name="Lama D."/>
            <person name="Landers T."/>
            <person name="Leger J."/>
            <person name="Levine S."/>
            <person name="Lewis D."/>
            <person name="Lewis T."/>
            <person name="Lindblad-toh K."/>
            <person name="Liu X."/>
            <person name="Lokyitsang T."/>
            <person name="Lokyitsang Y."/>
            <person name="Lucien O."/>
            <person name="Lui A."/>
            <person name="Ma L.J."/>
            <person name="Mabbitt R."/>
            <person name="Macdonald J."/>
            <person name="Maclean C."/>
            <person name="Major J."/>
            <person name="Manning J."/>
            <person name="Marabella R."/>
            <person name="Maru K."/>
            <person name="Matthews C."/>
            <person name="Mauceli E."/>
            <person name="Mccarthy M."/>
            <person name="Mcdonough S."/>
            <person name="Mcghee T."/>
            <person name="Meldrim J."/>
            <person name="Meneus L."/>
            <person name="Mesirov J."/>
            <person name="Mihalev A."/>
            <person name="Mihova T."/>
            <person name="Mikkelsen T."/>
            <person name="Mlenga V."/>
            <person name="Moru K."/>
            <person name="Mozes J."/>
            <person name="Mulrain L."/>
            <person name="Munson G."/>
            <person name="Naylor J."/>
            <person name="Newes C."/>
            <person name="Nguyen C."/>
            <person name="Nguyen N."/>
            <person name="Nguyen T."/>
            <person name="Nicol R."/>
            <person name="Nielsen C."/>
            <person name="Nizzari M."/>
            <person name="Norbu C."/>
            <person name="Norbu N."/>
            <person name="O'donnell P."/>
            <person name="Okoawo O."/>
            <person name="O'leary S."/>
            <person name="Omotosho B."/>
            <person name="O'neill K."/>
            <person name="Osman S."/>
            <person name="Parker S."/>
            <person name="Perrin D."/>
            <person name="Phunkhang P."/>
            <person name="Piqani B."/>
            <person name="Purcell S."/>
            <person name="Rachupka T."/>
            <person name="Ramasamy U."/>
            <person name="Rameau R."/>
            <person name="Ray V."/>
            <person name="Raymond C."/>
            <person name="Retta R."/>
            <person name="Richardson S."/>
            <person name="Rise C."/>
            <person name="Rodriguez J."/>
            <person name="Rogers J."/>
            <person name="Rogov P."/>
            <person name="Rutman M."/>
            <person name="Schupbach R."/>
            <person name="Seaman C."/>
            <person name="Settipalli S."/>
            <person name="Sharpe T."/>
            <person name="Sheridan J."/>
            <person name="Sherpa N."/>
            <person name="Shi J."/>
            <person name="Smirnov S."/>
            <person name="Smith C."/>
            <person name="Sougnez C."/>
            <person name="Spencer B."/>
            <person name="Stalker J."/>
            <person name="Stange-thomann N."/>
            <person name="Stavropoulos S."/>
            <person name="Stetson K."/>
            <person name="Stone C."/>
            <person name="Stone S."/>
            <person name="Stubbs M."/>
            <person name="Talamas J."/>
            <person name="Tchuinga P."/>
            <person name="Tenzing P."/>
            <person name="Tesfaye S."/>
            <person name="Theodore J."/>
            <person name="Thoulutsang Y."/>
            <person name="Topham K."/>
            <person name="Towey S."/>
            <person name="Tsamla T."/>
            <person name="Tsomo N."/>
            <person name="Vallee D."/>
            <person name="Vassiliev H."/>
            <person name="Venkataraman V."/>
            <person name="Vinson J."/>
            <person name="Vo A."/>
            <person name="Wade C."/>
            <person name="Wang S."/>
            <person name="Wangchuk T."/>
            <person name="Wangdi T."/>
            <person name="Whittaker C."/>
            <person name="Wilkinson J."/>
            <person name="Wu Y."/>
            <person name="Wyman D."/>
            <person name="Yadav S."/>
            <person name="Yang S."/>
            <person name="Yang X."/>
            <person name="Yeager S."/>
            <person name="Yee E."/>
            <person name="Young G."/>
            <person name="Zainoun J."/>
            <person name="Zembeck L."/>
            <person name="Zimmer A."/>
            <person name="Zody M."/>
            <person name="Lander E."/>
        </authorList>
    </citation>
    <scope>NUCLEOTIDE SEQUENCE [LARGE SCALE GENOMIC DNA]</scope>
</reference>
<accession>H2Z8M7</accession>
<feature type="transmembrane region" description="Helical" evidence="5">
    <location>
        <begin position="200"/>
        <end position="223"/>
    </location>
</feature>
<sequence length="245" mass="27234">MNTEALQKISKFGLYQKRIAFILLLAALVGTPLLFGSVFIMYLPSHRCYVPQLDDNATDSNVDFERVDDEATLSLYLPIEISSDGVKRWSECYRYNYTSQPSFNSSSPKAANQSLVYCDKGWKYNKPDAVTSATTEFNLVCDQSLVRPLFPALQMSGFMVGSLLGGILSDRYGRRKAMLFSMTSLAASILWVGLAQSVLALQIGIFVFGISIIMRAVTSFVLLNEVVCGDRRRTFGILFSVFCAV</sequence>
<dbReference type="InterPro" id="IPR020846">
    <property type="entry name" value="MFS_dom"/>
</dbReference>
<keyword evidence="3 5" id="KW-1133">Transmembrane helix</keyword>
<feature type="transmembrane region" description="Helical" evidence="5">
    <location>
        <begin position="21"/>
        <end position="43"/>
    </location>
</feature>
<evidence type="ECO:0000259" key="6">
    <source>
        <dbReference type="PROSITE" id="PS50850"/>
    </source>
</evidence>